<dbReference type="EMBL" id="CAJPIN010020570">
    <property type="protein sequence ID" value="CAG2062481.1"/>
    <property type="molecule type" value="Genomic_DNA"/>
</dbReference>
<feature type="domain" description="Acetyl-coenzyme A carboxylase carboxyl transferase subunit beta" evidence="1">
    <location>
        <begin position="131"/>
        <end position="169"/>
    </location>
</feature>
<dbReference type="InterPro" id="IPR034733">
    <property type="entry name" value="AcCoA_carboxyl_beta"/>
</dbReference>
<keyword evidence="3" id="KW-1185">Reference proteome</keyword>
<name>A0ABN7P808_TIMPD</name>
<dbReference type="Gene3D" id="3.90.226.10">
    <property type="entry name" value="2-enoyl-CoA Hydratase, Chain A, domain 1"/>
    <property type="match status" value="1"/>
</dbReference>
<dbReference type="InterPro" id="IPR029045">
    <property type="entry name" value="ClpP/crotonase-like_dom_sf"/>
</dbReference>
<dbReference type="Proteomes" id="UP001153148">
    <property type="component" value="Unassembled WGS sequence"/>
</dbReference>
<comment type="caution">
    <text evidence="2">The sequence shown here is derived from an EMBL/GenBank/DDBJ whole genome shotgun (WGS) entry which is preliminary data.</text>
</comment>
<sequence>MVCPCLANSKTSQPPVTFYFVNPTKKETNASQTPHQGRIKGDLPSPLDSRVCEGCIGTLRDCSDGTTLDHVIANATNNDAWRSRLCPRHKQFAVTIHYFAAAHRLRSTCLDHYSQKKLDRFLISRRPIFLHSTGKLTARERIQLLCDPYSFVEFDMFVEHTCSDFGMEKQK</sequence>
<dbReference type="Pfam" id="PF01039">
    <property type="entry name" value="Carboxyl_trans"/>
    <property type="match status" value="1"/>
</dbReference>
<feature type="non-terminal residue" evidence="2">
    <location>
        <position position="171"/>
    </location>
</feature>
<evidence type="ECO:0000313" key="2">
    <source>
        <dbReference type="EMBL" id="CAG2062481.1"/>
    </source>
</evidence>
<protein>
    <recommendedName>
        <fullName evidence="1">Acetyl-coenzyme A carboxylase carboxyl transferase subunit beta domain-containing protein</fullName>
    </recommendedName>
</protein>
<dbReference type="SUPFAM" id="SSF52096">
    <property type="entry name" value="ClpP/crotonase"/>
    <property type="match status" value="1"/>
</dbReference>
<accession>A0ABN7P808</accession>
<evidence type="ECO:0000259" key="1">
    <source>
        <dbReference type="Pfam" id="PF01039"/>
    </source>
</evidence>
<evidence type="ECO:0000313" key="3">
    <source>
        <dbReference type="Proteomes" id="UP001153148"/>
    </source>
</evidence>
<gene>
    <name evidence="2" type="ORF">TPAB3V08_LOCUS9432</name>
</gene>
<organism evidence="2 3">
    <name type="scientific">Timema podura</name>
    <name type="common">Walking stick</name>
    <dbReference type="NCBI Taxonomy" id="61482"/>
    <lineage>
        <taxon>Eukaryota</taxon>
        <taxon>Metazoa</taxon>
        <taxon>Ecdysozoa</taxon>
        <taxon>Arthropoda</taxon>
        <taxon>Hexapoda</taxon>
        <taxon>Insecta</taxon>
        <taxon>Pterygota</taxon>
        <taxon>Neoptera</taxon>
        <taxon>Polyneoptera</taxon>
        <taxon>Phasmatodea</taxon>
        <taxon>Timematodea</taxon>
        <taxon>Timematoidea</taxon>
        <taxon>Timematidae</taxon>
        <taxon>Timema</taxon>
    </lineage>
</organism>
<proteinExistence type="predicted"/>
<reference evidence="2" key="1">
    <citation type="submission" date="2021-03" db="EMBL/GenBank/DDBJ databases">
        <authorList>
            <person name="Tran Van P."/>
        </authorList>
    </citation>
    <scope>NUCLEOTIDE SEQUENCE</scope>
</reference>